<dbReference type="InterPro" id="IPR008854">
    <property type="entry name" value="TPMT"/>
</dbReference>
<evidence type="ECO:0000313" key="5">
    <source>
        <dbReference type="EMBL" id="ASJ23957.1"/>
    </source>
</evidence>
<dbReference type="GeneID" id="75109185"/>
<organism evidence="5 6">
    <name type="scientific">Laribacter hongkongensis</name>
    <dbReference type="NCBI Taxonomy" id="168471"/>
    <lineage>
        <taxon>Bacteria</taxon>
        <taxon>Pseudomonadati</taxon>
        <taxon>Pseudomonadota</taxon>
        <taxon>Betaproteobacteria</taxon>
        <taxon>Neisseriales</taxon>
        <taxon>Aquaspirillaceae</taxon>
        <taxon>Laribacter</taxon>
    </lineage>
</organism>
<dbReference type="CDD" id="cd02440">
    <property type="entry name" value="AdoMet_MTases"/>
    <property type="match status" value="1"/>
</dbReference>
<dbReference type="GO" id="GO:0032259">
    <property type="term" value="P:methylation"/>
    <property type="evidence" value="ECO:0007669"/>
    <property type="project" value="UniProtKB-KW"/>
</dbReference>
<accession>A0A248LGT7</accession>
<dbReference type="InterPro" id="IPR029063">
    <property type="entry name" value="SAM-dependent_MTases_sf"/>
</dbReference>
<dbReference type="Proteomes" id="UP000197424">
    <property type="component" value="Chromosome"/>
</dbReference>
<evidence type="ECO:0000256" key="2">
    <source>
        <dbReference type="ARBA" id="ARBA00022603"/>
    </source>
</evidence>
<dbReference type="SUPFAM" id="SSF53335">
    <property type="entry name" value="S-adenosyl-L-methionine-dependent methyltransferases"/>
    <property type="match status" value="1"/>
</dbReference>
<dbReference type="RefSeq" id="WP_012696490.1">
    <property type="nucleotide sequence ID" value="NZ_CP022115.1"/>
</dbReference>
<evidence type="ECO:0000256" key="3">
    <source>
        <dbReference type="ARBA" id="ARBA00022679"/>
    </source>
</evidence>
<evidence type="ECO:0000256" key="4">
    <source>
        <dbReference type="ARBA" id="ARBA00022691"/>
    </source>
</evidence>
<evidence type="ECO:0000313" key="6">
    <source>
        <dbReference type="Proteomes" id="UP000197424"/>
    </source>
</evidence>
<dbReference type="PANTHER" id="PTHR32183">
    <property type="match status" value="1"/>
</dbReference>
<name>A0A248LGT7_9NEIS</name>
<dbReference type="GO" id="GO:0008757">
    <property type="term" value="F:S-adenosylmethionine-dependent methyltransferase activity"/>
    <property type="evidence" value="ECO:0007669"/>
    <property type="project" value="InterPro"/>
</dbReference>
<dbReference type="OMA" id="EQTFFCA"/>
<dbReference type="Pfam" id="PF05724">
    <property type="entry name" value="TPMT"/>
    <property type="match status" value="1"/>
</dbReference>
<sequence>MAQDSSLPDFWDRRYQEKVMPWDAGHVPAEFRVFARQLPAGERILVPGCGSGYEVGWLAGLGLDVLGLEFSPAACEQARQVLGPEAVRVQPGDFFRHEAPAYDGIYERALLCALPRKTWQDWARQMAALVRPGGWLAGYFFYADTPKGPPFGLVADELDALLTPAFVCETDEPSRTALEIFAGRERWQVWRRCDNPSH</sequence>
<dbReference type="Gene3D" id="3.40.50.150">
    <property type="entry name" value="Vaccinia Virus protein VP39"/>
    <property type="match status" value="1"/>
</dbReference>
<keyword evidence="4" id="KW-0949">S-adenosyl-L-methionine</keyword>
<keyword evidence="2 5" id="KW-0489">Methyltransferase</keyword>
<proteinExistence type="predicted"/>
<gene>
    <name evidence="5" type="ORF">LHGZ1_1126</name>
</gene>
<evidence type="ECO:0000256" key="1">
    <source>
        <dbReference type="ARBA" id="ARBA00022553"/>
    </source>
</evidence>
<dbReference type="PROSITE" id="PS51585">
    <property type="entry name" value="SAM_MT_TPMT"/>
    <property type="match status" value="1"/>
</dbReference>
<reference evidence="6" key="1">
    <citation type="submission" date="2017-06" db="EMBL/GenBank/DDBJ databases">
        <title>Whole genome sequence of Laribacter hongkongensis LHGZ1.</title>
        <authorList>
            <person name="Chen D."/>
            <person name="Wu H."/>
            <person name="Chen J."/>
        </authorList>
    </citation>
    <scope>NUCLEOTIDE SEQUENCE [LARGE SCALE GENOMIC DNA]</scope>
    <source>
        <strain evidence="6">LHGZ1</strain>
    </source>
</reference>
<keyword evidence="1" id="KW-0597">Phosphoprotein</keyword>
<protein>
    <submittedName>
        <fullName evidence="5">SAM-dependent methyltransferase</fullName>
    </submittedName>
</protein>
<keyword evidence="3 5" id="KW-0808">Transferase</keyword>
<dbReference type="EMBL" id="CP022115">
    <property type="protein sequence ID" value="ASJ23957.1"/>
    <property type="molecule type" value="Genomic_DNA"/>
</dbReference>
<dbReference type="PANTHER" id="PTHR32183:SF6">
    <property type="entry name" value="CYSTEINE SULFINATE DESULFINASE_CYSTEINE DESULFURASE AND RELATED ENZYMES"/>
    <property type="match status" value="1"/>
</dbReference>
<dbReference type="AlphaFoldDB" id="A0A248LGT7"/>
<dbReference type="OrthoDB" id="9778208at2"/>